<accession>A0A4R4VLA3</accession>
<dbReference type="InterPro" id="IPR016117">
    <property type="entry name" value="ArgJ-like_dom_sf"/>
</dbReference>
<dbReference type="Pfam" id="PF03576">
    <property type="entry name" value="Peptidase_S58"/>
    <property type="match status" value="2"/>
</dbReference>
<comment type="similarity">
    <text evidence="1">Belongs to the peptidase S58 family.</text>
</comment>
<evidence type="ECO:0000256" key="1">
    <source>
        <dbReference type="ARBA" id="ARBA00007068"/>
    </source>
</evidence>
<name>A0A4R4VLA3_9ACTN</name>
<dbReference type="PANTHER" id="PTHR36512:SF3">
    <property type="entry name" value="BLR5678 PROTEIN"/>
    <property type="match status" value="1"/>
</dbReference>
<dbReference type="Proteomes" id="UP000295258">
    <property type="component" value="Unassembled WGS sequence"/>
</dbReference>
<protein>
    <submittedName>
        <fullName evidence="3">Peptidase S58 family protein</fullName>
    </submittedName>
</protein>
<feature type="compositionally biased region" description="Low complexity" evidence="2">
    <location>
        <begin position="178"/>
        <end position="194"/>
    </location>
</feature>
<feature type="region of interest" description="Disordered" evidence="2">
    <location>
        <begin position="204"/>
        <end position="223"/>
    </location>
</feature>
<dbReference type="Gene3D" id="3.60.70.12">
    <property type="entry name" value="L-amino peptidase D-ALA esterase/amidase"/>
    <property type="match status" value="2"/>
</dbReference>
<gene>
    <name evidence="3" type="ORF">E1292_18540</name>
</gene>
<dbReference type="GO" id="GO:0004177">
    <property type="term" value="F:aminopeptidase activity"/>
    <property type="evidence" value="ECO:0007669"/>
    <property type="project" value="TreeGrafter"/>
</dbReference>
<organism evidence="3 4">
    <name type="scientific">Nonomuraea deserti</name>
    <dbReference type="NCBI Taxonomy" id="1848322"/>
    <lineage>
        <taxon>Bacteria</taxon>
        <taxon>Bacillati</taxon>
        <taxon>Actinomycetota</taxon>
        <taxon>Actinomycetes</taxon>
        <taxon>Streptosporangiales</taxon>
        <taxon>Streptosporangiaceae</taxon>
        <taxon>Nonomuraea</taxon>
    </lineage>
</organism>
<keyword evidence="4" id="KW-1185">Reference proteome</keyword>
<dbReference type="InterPro" id="IPR005321">
    <property type="entry name" value="Peptidase_S58_DmpA"/>
</dbReference>
<sequence>MPAGPANSLVDVPGLRVGHAQRIGGGHRTGTTVVVAPAGGAVAGVDVRGAAPGTRETELLDPRNLVERVHAVVLSGGSAFGLGAACGVVDRLADAGVGYPVAGGAVPIVPAAVIFDLGRGGTFRAVPDAALGAAAYDAALSPAPREATAASRPPATAPSDERSAFRPREGTREGLGEGASAPAGASDPGASGPAERLHRPGRSFASAAEVSAPGGPPAVAQDGGVSCTTAPATANGSVGAGTGAVAGGLAGGVGTASAVLPDGTTVAALAVVNAAGSVLDPADATLAGARYGLPGEFALEPPTPEEAAAWRPEKAPSFNTTIGVVATDLTLTKAQCGKLAAVAHDGLARAIRPAHTMTDGDTIFALATCAGPAPDHDVLQDALAAAADVFSRAVAHAVLAATGREGAPAYLDVFPSALRKEP</sequence>
<feature type="compositionally biased region" description="Basic and acidic residues" evidence="2">
    <location>
        <begin position="159"/>
        <end position="175"/>
    </location>
</feature>
<evidence type="ECO:0000256" key="2">
    <source>
        <dbReference type="SAM" id="MobiDB-lite"/>
    </source>
</evidence>
<feature type="region of interest" description="Disordered" evidence="2">
    <location>
        <begin position="144"/>
        <end position="198"/>
    </location>
</feature>
<evidence type="ECO:0000313" key="4">
    <source>
        <dbReference type="Proteomes" id="UP000295258"/>
    </source>
</evidence>
<evidence type="ECO:0000313" key="3">
    <source>
        <dbReference type="EMBL" id="TDD04677.1"/>
    </source>
</evidence>
<dbReference type="PANTHER" id="PTHR36512">
    <property type="entry name" value="D-AMINOPEPTIDASE"/>
    <property type="match status" value="1"/>
</dbReference>
<dbReference type="AlphaFoldDB" id="A0A4R4VLA3"/>
<dbReference type="SUPFAM" id="SSF56266">
    <property type="entry name" value="DmpA/ArgJ-like"/>
    <property type="match status" value="2"/>
</dbReference>
<dbReference type="EMBL" id="SMKO01000044">
    <property type="protein sequence ID" value="TDD04677.1"/>
    <property type="molecule type" value="Genomic_DNA"/>
</dbReference>
<reference evidence="3 4" key="1">
    <citation type="submission" date="2019-03" db="EMBL/GenBank/DDBJ databases">
        <title>Draft genome sequences of novel Actinobacteria.</title>
        <authorList>
            <person name="Sahin N."/>
            <person name="Ay H."/>
            <person name="Saygin H."/>
        </authorList>
    </citation>
    <scope>NUCLEOTIDE SEQUENCE [LARGE SCALE GENOMIC DNA]</scope>
    <source>
        <strain evidence="3 4">KC310</strain>
    </source>
</reference>
<feature type="compositionally biased region" description="Low complexity" evidence="2">
    <location>
        <begin position="144"/>
        <end position="158"/>
    </location>
</feature>
<dbReference type="RefSeq" id="WP_132596468.1">
    <property type="nucleotide sequence ID" value="NZ_SMKO01000044.1"/>
</dbReference>
<proteinExistence type="inferred from homology"/>
<comment type="caution">
    <text evidence="3">The sequence shown here is derived from an EMBL/GenBank/DDBJ whole genome shotgun (WGS) entry which is preliminary data.</text>
</comment>